<organism evidence="2 3">
    <name type="scientific">Rhodopirellula bahusiensis</name>
    <dbReference type="NCBI Taxonomy" id="2014065"/>
    <lineage>
        <taxon>Bacteria</taxon>
        <taxon>Pseudomonadati</taxon>
        <taxon>Planctomycetota</taxon>
        <taxon>Planctomycetia</taxon>
        <taxon>Pirellulales</taxon>
        <taxon>Pirellulaceae</taxon>
        <taxon>Rhodopirellula</taxon>
    </lineage>
</organism>
<name>A0A2G1W2H4_9BACT</name>
<evidence type="ECO:0000259" key="1">
    <source>
        <dbReference type="Pfam" id="PF01370"/>
    </source>
</evidence>
<dbReference type="AlphaFoldDB" id="A0A2G1W2H4"/>
<dbReference type="SUPFAM" id="SSF51735">
    <property type="entry name" value="NAD(P)-binding Rossmann-fold domains"/>
    <property type="match status" value="1"/>
</dbReference>
<dbReference type="OrthoDB" id="9814124at2"/>
<sequence length="356" mass="39519">MSEQPTSGQRPAVIVTGSTGMLGYPVCLRLADAGYQVFGFDRVGMPEPPKQHEFVRDIQCDLTDSASVRAAMAKVHELAGGRLASVIHMAAYYDFSGKDSDLYEKVTINGTDRILNQLEDFDCEQFVFTSTTLLHAPCAVGDHISEDDPLEAKWPYPQSKMETERLIRDGHPNVRSVFLRIAGVYTDYGQQPTIVQQIKRIYEKDFQGHFFPGDSEAGQSVVHLDDTVDAIVRTVERREAIEPKTAILIGEADPVSYESLQNQIGNELHGDEWATLYVPPAIAKVGAAVTDAVQGGDAFIKPFMIEMADDHYALDISRAKELLGWEPEHRLSTSLPGMTNLLKSDPDSWYRKNGLK</sequence>
<proteinExistence type="predicted"/>
<dbReference type="Gene3D" id="3.40.50.720">
    <property type="entry name" value="NAD(P)-binding Rossmann-like Domain"/>
    <property type="match status" value="1"/>
</dbReference>
<dbReference type="RefSeq" id="WP_099262632.1">
    <property type="nucleotide sequence ID" value="NZ_NIZW01000018.1"/>
</dbReference>
<dbReference type="Proteomes" id="UP000225740">
    <property type="component" value="Unassembled WGS sequence"/>
</dbReference>
<dbReference type="InterPro" id="IPR001509">
    <property type="entry name" value="Epimerase_deHydtase"/>
</dbReference>
<comment type="caution">
    <text evidence="2">The sequence shown here is derived from an EMBL/GenBank/DDBJ whole genome shotgun (WGS) entry which is preliminary data.</text>
</comment>
<evidence type="ECO:0000313" key="2">
    <source>
        <dbReference type="EMBL" id="PHQ33238.1"/>
    </source>
</evidence>
<feature type="domain" description="NAD-dependent epimerase/dehydratase" evidence="1">
    <location>
        <begin position="13"/>
        <end position="250"/>
    </location>
</feature>
<evidence type="ECO:0000313" key="3">
    <source>
        <dbReference type="Proteomes" id="UP000225740"/>
    </source>
</evidence>
<accession>A0A2G1W2H4</accession>
<protein>
    <submittedName>
        <fullName evidence="2">UDP-glucose 4-epimerase</fullName>
    </submittedName>
</protein>
<dbReference type="InterPro" id="IPR036291">
    <property type="entry name" value="NAD(P)-bd_dom_sf"/>
</dbReference>
<keyword evidence="3" id="KW-1185">Reference proteome</keyword>
<dbReference type="EMBL" id="NIZW01000018">
    <property type="protein sequence ID" value="PHQ33238.1"/>
    <property type="molecule type" value="Genomic_DNA"/>
</dbReference>
<dbReference type="InterPro" id="IPR050177">
    <property type="entry name" value="Lipid_A_modif_metabolic_enz"/>
</dbReference>
<gene>
    <name evidence="2" type="ORF">CEE69_21095</name>
</gene>
<dbReference type="Pfam" id="PF01370">
    <property type="entry name" value="Epimerase"/>
    <property type="match status" value="1"/>
</dbReference>
<dbReference type="GeneID" id="90610485"/>
<reference evidence="2 3" key="1">
    <citation type="submission" date="2017-06" db="EMBL/GenBank/DDBJ databases">
        <title>Description of Rhodopirellula bahusiensis sp. nov.</title>
        <authorList>
            <person name="Kizina J."/>
            <person name="Harder J."/>
        </authorList>
    </citation>
    <scope>NUCLEOTIDE SEQUENCE [LARGE SCALE GENOMIC DNA]</scope>
    <source>
        <strain evidence="2 3">SWK21</strain>
    </source>
</reference>
<dbReference type="PANTHER" id="PTHR43245">
    <property type="entry name" value="BIFUNCTIONAL POLYMYXIN RESISTANCE PROTEIN ARNA"/>
    <property type="match status" value="1"/>
</dbReference>